<evidence type="ECO:0000256" key="1">
    <source>
        <dbReference type="SAM" id="MobiDB-lite"/>
    </source>
</evidence>
<reference evidence="4" key="2">
    <citation type="journal article" date="2012" name="G3 (Bethesda)">
        <title>Pichia sorbitophila, an interspecies yeast hybrid reveals early steps of genome resolution following polyploidization.</title>
        <authorList>
            <person name="Leh Louis V."/>
            <person name="Despons L."/>
            <person name="Friedrich A."/>
            <person name="Martin T."/>
            <person name="Durrens P."/>
            <person name="Casaregola S."/>
            <person name="Neuveglise C."/>
            <person name="Fairhead C."/>
            <person name="Marck C."/>
            <person name="Cruz J.A."/>
            <person name="Straub M.L."/>
            <person name="Kugler V."/>
            <person name="Sacerdot C."/>
            <person name="Uzunov Z."/>
            <person name="Thierry A."/>
            <person name="Weiss S."/>
            <person name="Bleykasten C."/>
            <person name="De Montigny J."/>
            <person name="Jacques N."/>
            <person name="Jung P."/>
            <person name="Lemaire M."/>
            <person name="Mallet S."/>
            <person name="Morel G."/>
            <person name="Richard G.F."/>
            <person name="Sarkar A."/>
            <person name="Savel G."/>
            <person name="Schacherer J."/>
            <person name="Seret M.L."/>
            <person name="Talla E."/>
            <person name="Samson G."/>
            <person name="Jubin C."/>
            <person name="Poulain J."/>
            <person name="Vacherie B."/>
            <person name="Barbe V."/>
            <person name="Pelletier E."/>
            <person name="Sherman D.J."/>
            <person name="Westhof E."/>
            <person name="Weissenbach J."/>
            <person name="Baret P.V."/>
            <person name="Wincker P."/>
            <person name="Gaillardin C."/>
            <person name="Dujon B."/>
            <person name="Souciet J.L."/>
        </authorList>
    </citation>
    <scope>NUCLEOTIDE SEQUENCE [LARGE SCALE GENOMIC DNA]</scope>
    <source>
        <strain evidence="4">ATCC MYA-4447 / BCRC 22081 / CBS 7064 / NBRC 10061 / NRRL Y-12695</strain>
    </source>
</reference>
<evidence type="ECO:0000313" key="4">
    <source>
        <dbReference type="Proteomes" id="UP000005222"/>
    </source>
</evidence>
<feature type="region of interest" description="Disordered" evidence="1">
    <location>
        <begin position="147"/>
        <end position="175"/>
    </location>
</feature>
<dbReference type="eggNOG" id="ENOG502SGNS">
    <property type="taxonomic scope" value="Eukaryota"/>
</dbReference>
<evidence type="ECO:0000313" key="2">
    <source>
        <dbReference type="EMBL" id="CCE83236.1"/>
    </source>
</evidence>
<evidence type="ECO:0000313" key="3">
    <source>
        <dbReference type="EMBL" id="CCE84267.1"/>
    </source>
</evidence>
<organism evidence="2 4">
    <name type="scientific">Pichia sorbitophila (strain ATCC MYA-4447 / BCRC 22081 / CBS 7064 / NBRC 10061 / NRRL Y-12695)</name>
    <name type="common">Hybrid yeast</name>
    <dbReference type="NCBI Taxonomy" id="559304"/>
    <lineage>
        <taxon>Eukaryota</taxon>
        <taxon>Fungi</taxon>
        <taxon>Dikarya</taxon>
        <taxon>Ascomycota</taxon>
        <taxon>Saccharomycotina</taxon>
        <taxon>Pichiomycetes</taxon>
        <taxon>Debaryomycetaceae</taxon>
        <taxon>Millerozyma</taxon>
    </lineage>
</organism>
<reference evidence="2" key="1">
    <citation type="submission" date="2011-10" db="EMBL/GenBank/DDBJ databases">
        <authorList>
            <person name="Genoscope - CEA"/>
        </authorList>
    </citation>
    <scope>NUCLEOTIDE SEQUENCE</scope>
</reference>
<dbReference type="HOGENOM" id="CLU_619805_0_0_1"/>
<sequence length="442" mass="49112">MIESNSILRSKPIPIPQNRHNEEYQRTGQSIKRSMSIGGLRYVGQTAPVGTKSGLFGKSQAAAATSREGSWHPLADDPYEYSRPAAGGMSEQKASDGDYEYLESVSSVSTNDSSSLSMSPLSSLSSLCVTPHKSPSNSHIFAVNAVGDKRSGQTRGTRRTSSSTAESLARALSKDEQKKSISASKRFFVSNLTHSFKAVCQSVDRSTQLIASYSTRAVPRVIEEFPQKTPLHNADIDLAQGFRGKSYQELSTYSHYTGDSVEDFYFEKPPTKVSRFRDQRVNAAFLRMYALDFVARISGLLPNVHSQEELLNMIGKRPWLAPFHEKYDLFRISEVSQEKLWQNIILHPREEELPAASVDGSNYIYVGDDGDSYDKRSLIRRDSAIVPWVHTGTANDISYKPAGILNNCRERPNGLSPNSGSSKPQYTIKGWCNPRWLDSSSD</sequence>
<dbReference type="OrthoDB" id="4088353at2759"/>
<dbReference type="EMBL" id="FO082049">
    <property type="protein sequence ID" value="CCE83236.1"/>
    <property type="molecule type" value="Genomic_DNA"/>
</dbReference>
<dbReference type="InParanoid" id="G8Y8D0"/>
<dbReference type="EMBL" id="FO082048">
    <property type="protein sequence ID" value="CCE84267.1"/>
    <property type="molecule type" value="Genomic_DNA"/>
</dbReference>
<gene>
    <name evidence="2" type="primary">Piso0_003808</name>
    <name evidence="2" type="ORF">GNLVRS01_PISO0K03024g</name>
    <name evidence="3" type="ORF">GNLVRS01_PISO0L03025g</name>
</gene>
<accession>G8Y8D0</accession>
<feature type="region of interest" description="Disordered" evidence="1">
    <location>
        <begin position="65"/>
        <end position="98"/>
    </location>
</feature>
<proteinExistence type="predicted"/>
<dbReference type="Proteomes" id="UP000005222">
    <property type="component" value="Chromosome K"/>
</dbReference>
<dbReference type="AlphaFoldDB" id="G8Y8D0"/>
<name>G8Y8D0_PICSO</name>
<protein>
    <submittedName>
        <fullName evidence="2">Piso0_003808 protein</fullName>
    </submittedName>
</protein>
<dbReference type="Proteomes" id="UP000005222">
    <property type="component" value="Chromosome L"/>
</dbReference>
<feature type="compositionally biased region" description="Low complexity" evidence="1">
    <location>
        <begin position="153"/>
        <end position="164"/>
    </location>
</feature>
<keyword evidence="4" id="KW-1185">Reference proteome</keyword>